<sequence>SKKPSTPPPISCLPPELLIRIFFTFQSLHDAGNFYQWTSILQISQSWRDLVLGTSSLWGGIMQVYSSRPLHWAVVSLGRSGSAELDITIFAPDPTDSLCDFIFEVLSQMHRIRSYSLMINSFDAQKQLRLLHSLESPAPCLEEVRLDGRGSDEDLFWARETYARSLIPIFSGRAPRLRRMQLHSFPLSLKGFSCDTLVHLILGSVEFPAHLTHLDDVLRILRTSPKIESLDFGPSPFAISSPSGPITPIFLPRLQNLGLRLPAEATATLLSHLSLPSTAHVCLYRKFLLEFQIIQIQTILPDILHAFGRALPPISRFSVAREEYLPFTRFDFWELGSTCQEPRVSLKLFCAGGVGWFLPRPPSFFSHLSEIQIGWGFVSAFVECFKQEPNSFPALKILFLHVSYPANEVPDDVFNSLSCALELRMQGPHGILN</sequence>
<name>A0ACD3AAL6_9AGAR</name>
<dbReference type="EMBL" id="ML208560">
    <property type="protein sequence ID" value="TFK62785.1"/>
    <property type="molecule type" value="Genomic_DNA"/>
</dbReference>
<organism evidence="1 2">
    <name type="scientific">Pluteus cervinus</name>
    <dbReference type="NCBI Taxonomy" id="181527"/>
    <lineage>
        <taxon>Eukaryota</taxon>
        <taxon>Fungi</taxon>
        <taxon>Dikarya</taxon>
        <taxon>Basidiomycota</taxon>
        <taxon>Agaricomycotina</taxon>
        <taxon>Agaricomycetes</taxon>
        <taxon>Agaricomycetidae</taxon>
        <taxon>Agaricales</taxon>
        <taxon>Pluteineae</taxon>
        <taxon>Pluteaceae</taxon>
        <taxon>Pluteus</taxon>
    </lineage>
</organism>
<keyword evidence="2" id="KW-1185">Reference proteome</keyword>
<proteinExistence type="predicted"/>
<evidence type="ECO:0000313" key="2">
    <source>
        <dbReference type="Proteomes" id="UP000308600"/>
    </source>
</evidence>
<dbReference type="Proteomes" id="UP000308600">
    <property type="component" value="Unassembled WGS sequence"/>
</dbReference>
<evidence type="ECO:0000313" key="1">
    <source>
        <dbReference type="EMBL" id="TFK62785.1"/>
    </source>
</evidence>
<gene>
    <name evidence="1" type="ORF">BDN72DRAFT_848315</name>
</gene>
<protein>
    <submittedName>
        <fullName evidence="1">Uncharacterized protein</fullName>
    </submittedName>
</protein>
<feature type="non-terminal residue" evidence="1">
    <location>
        <position position="1"/>
    </location>
</feature>
<reference evidence="1 2" key="1">
    <citation type="journal article" date="2019" name="Nat. Ecol. Evol.">
        <title>Megaphylogeny resolves global patterns of mushroom evolution.</title>
        <authorList>
            <person name="Varga T."/>
            <person name="Krizsan K."/>
            <person name="Foldi C."/>
            <person name="Dima B."/>
            <person name="Sanchez-Garcia M."/>
            <person name="Sanchez-Ramirez S."/>
            <person name="Szollosi G.J."/>
            <person name="Szarkandi J.G."/>
            <person name="Papp V."/>
            <person name="Albert L."/>
            <person name="Andreopoulos W."/>
            <person name="Angelini C."/>
            <person name="Antonin V."/>
            <person name="Barry K.W."/>
            <person name="Bougher N.L."/>
            <person name="Buchanan P."/>
            <person name="Buyck B."/>
            <person name="Bense V."/>
            <person name="Catcheside P."/>
            <person name="Chovatia M."/>
            <person name="Cooper J."/>
            <person name="Damon W."/>
            <person name="Desjardin D."/>
            <person name="Finy P."/>
            <person name="Geml J."/>
            <person name="Haridas S."/>
            <person name="Hughes K."/>
            <person name="Justo A."/>
            <person name="Karasinski D."/>
            <person name="Kautmanova I."/>
            <person name="Kiss B."/>
            <person name="Kocsube S."/>
            <person name="Kotiranta H."/>
            <person name="LaButti K.M."/>
            <person name="Lechner B.E."/>
            <person name="Liimatainen K."/>
            <person name="Lipzen A."/>
            <person name="Lukacs Z."/>
            <person name="Mihaltcheva S."/>
            <person name="Morgado L.N."/>
            <person name="Niskanen T."/>
            <person name="Noordeloos M.E."/>
            <person name="Ohm R.A."/>
            <person name="Ortiz-Santana B."/>
            <person name="Ovrebo C."/>
            <person name="Racz N."/>
            <person name="Riley R."/>
            <person name="Savchenko A."/>
            <person name="Shiryaev A."/>
            <person name="Soop K."/>
            <person name="Spirin V."/>
            <person name="Szebenyi C."/>
            <person name="Tomsovsky M."/>
            <person name="Tulloss R.E."/>
            <person name="Uehling J."/>
            <person name="Grigoriev I.V."/>
            <person name="Vagvolgyi C."/>
            <person name="Papp T."/>
            <person name="Martin F.M."/>
            <person name="Miettinen O."/>
            <person name="Hibbett D.S."/>
            <person name="Nagy L.G."/>
        </authorList>
    </citation>
    <scope>NUCLEOTIDE SEQUENCE [LARGE SCALE GENOMIC DNA]</scope>
    <source>
        <strain evidence="1 2">NL-1719</strain>
    </source>
</reference>
<feature type="non-terminal residue" evidence="1">
    <location>
        <position position="433"/>
    </location>
</feature>
<accession>A0ACD3AAL6</accession>